<comment type="caution">
    <text evidence="2">The sequence shown here is derived from an EMBL/GenBank/DDBJ whole genome shotgun (WGS) entry which is preliminary data.</text>
</comment>
<dbReference type="Gene3D" id="3.40.50.150">
    <property type="entry name" value="Vaccinia Virus protein VP39"/>
    <property type="match status" value="1"/>
</dbReference>
<evidence type="ECO:0000313" key="3">
    <source>
        <dbReference type="Proteomes" id="UP000461768"/>
    </source>
</evidence>
<keyword evidence="2" id="KW-0808">Transferase</keyword>
<keyword evidence="3" id="KW-1185">Reference proteome</keyword>
<reference evidence="2 3" key="1">
    <citation type="submission" date="2019-09" db="EMBL/GenBank/DDBJ databases">
        <authorList>
            <person name="Valk L.C."/>
        </authorList>
    </citation>
    <scope>NUCLEOTIDE SEQUENCE [LARGE SCALE GENOMIC DNA]</scope>
    <source>
        <strain evidence="2">GalUA</strain>
    </source>
</reference>
<feature type="domain" description="Methyltransferase type 11" evidence="1">
    <location>
        <begin position="73"/>
        <end position="170"/>
    </location>
</feature>
<dbReference type="OrthoDB" id="9811589at2"/>
<dbReference type="Pfam" id="PF08241">
    <property type="entry name" value="Methyltransf_11"/>
    <property type="match status" value="1"/>
</dbReference>
<accession>A0A7V7QM13</accession>
<dbReference type="GO" id="GO:0008757">
    <property type="term" value="F:S-adenosylmethionine-dependent methyltransferase activity"/>
    <property type="evidence" value="ECO:0007669"/>
    <property type="project" value="InterPro"/>
</dbReference>
<evidence type="ECO:0000313" key="2">
    <source>
        <dbReference type="EMBL" id="KAB1439662.1"/>
    </source>
</evidence>
<gene>
    <name evidence="2" type="ORF">F7O84_04540</name>
</gene>
<reference evidence="2 3" key="2">
    <citation type="submission" date="2020-02" db="EMBL/GenBank/DDBJ databases">
        <title>Candidatus Galacturonibacter soehngenii shows hetero-acetogenic catabolism of galacturonic acid but lacks a canonical carbon monoxide dehydrogenase/acetyl-CoA synthase complex.</title>
        <authorList>
            <person name="Diender M."/>
            <person name="Stouten G.R."/>
            <person name="Petersen J.F."/>
            <person name="Nielsen P.H."/>
            <person name="Dueholm M.S."/>
            <person name="Pronk J.T."/>
            <person name="Van Loosdrecht M.C.M."/>
        </authorList>
    </citation>
    <scope>NUCLEOTIDE SEQUENCE [LARGE SCALE GENOMIC DNA]</scope>
    <source>
        <strain evidence="2">GalUA</strain>
    </source>
</reference>
<dbReference type="SUPFAM" id="SSF53335">
    <property type="entry name" value="S-adenosyl-L-methionine-dependent methyltransferases"/>
    <property type="match status" value="1"/>
</dbReference>
<dbReference type="EMBL" id="WAGX01000004">
    <property type="protein sequence ID" value="KAB1439662.1"/>
    <property type="molecule type" value="Genomic_DNA"/>
</dbReference>
<name>A0A7V7QM13_9FIRM</name>
<dbReference type="RefSeq" id="WP_151142388.1">
    <property type="nucleotide sequence ID" value="NZ_WAGX01000004.1"/>
</dbReference>
<dbReference type="InterPro" id="IPR013216">
    <property type="entry name" value="Methyltransf_11"/>
</dbReference>
<sequence length="231" mass="26634">METQIKEVAKSYDKAIDLGRKGIDLYNELPEYITNHPNYPLFQSLRSKGLLSDSARQEIKDYLSPLKDMNFIDLGCCLNLKFAGYDNWSSTYHGVDISSKTIELLNEFVAKNNISIGSLHCTSMHDTPYEANFFDIGACIGSLEYFESDFIEQVIIEAHRIMKQNGKFVFDIPNIESPVCQITMMIEKHLGRPDLFNMSIQSFEDMLEKYFVIEKKEEVGPMIQYFVKCQK</sequence>
<dbReference type="Proteomes" id="UP000461768">
    <property type="component" value="Unassembled WGS sequence"/>
</dbReference>
<keyword evidence="2" id="KW-0489">Methyltransferase</keyword>
<dbReference type="AlphaFoldDB" id="A0A7V7QM13"/>
<protein>
    <submittedName>
        <fullName evidence="2">Class I SAM-dependent methyltransferase</fullName>
    </submittedName>
</protein>
<proteinExistence type="predicted"/>
<evidence type="ECO:0000259" key="1">
    <source>
        <dbReference type="Pfam" id="PF08241"/>
    </source>
</evidence>
<dbReference type="GO" id="GO:0032259">
    <property type="term" value="P:methylation"/>
    <property type="evidence" value="ECO:0007669"/>
    <property type="project" value="UniProtKB-KW"/>
</dbReference>
<dbReference type="InterPro" id="IPR029063">
    <property type="entry name" value="SAM-dependent_MTases_sf"/>
</dbReference>
<dbReference type="CDD" id="cd02440">
    <property type="entry name" value="AdoMet_MTases"/>
    <property type="match status" value="1"/>
</dbReference>
<organism evidence="2 3">
    <name type="scientific">Candidatus Galacturonatibacter soehngenii</name>
    <dbReference type="NCBI Taxonomy" id="2307010"/>
    <lineage>
        <taxon>Bacteria</taxon>
        <taxon>Bacillati</taxon>
        <taxon>Bacillota</taxon>
        <taxon>Clostridia</taxon>
        <taxon>Lachnospirales</taxon>
        <taxon>Lachnospiraceae</taxon>
        <taxon>Candidatus Galacturonatibacter</taxon>
    </lineage>
</organism>